<feature type="transmembrane region" description="Helical" evidence="10">
    <location>
        <begin position="254"/>
        <end position="274"/>
    </location>
</feature>
<keyword evidence="5 10" id="KW-0573">Peptidoglycan synthesis</keyword>
<dbReference type="GO" id="GO:0008360">
    <property type="term" value="P:regulation of cell shape"/>
    <property type="evidence" value="ECO:0007669"/>
    <property type="project" value="UniProtKB-UniRule"/>
</dbReference>
<comment type="pathway">
    <text evidence="10">Cell wall biogenesis; peptidoglycan biosynthesis.</text>
</comment>
<evidence type="ECO:0000256" key="11">
    <source>
        <dbReference type="PIRNR" id="PIRNR002869"/>
    </source>
</evidence>
<dbReference type="Pfam" id="PF03023">
    <property type="entry name" value="MurJ"/>
    <property type="match status" value="1"/>
</dbReference>
<keyword evidence="10 11" id="KW-0813">Transport</keyword>
<keyword evidence="2 10" id="KW-1003">Cell membrane</keyword>
<evidence type="ECO:0000256" key="5">
    <source>
        <dbReference type="ARBA" id="ARBA00022984"/>
    </source>
</evidence>
<feature type="transmembrane region" description="Helical" evidence="10">
    <location>
        <begin position="94"/>
        <end position="117"/>
    </location>
</feature>
<dbReference type="InterPro" id="IPR051050">
    <property type="entry name" value="Lipid_II_flippase_MurJ/MviN"/>
</dbReference>
<dbReference type="PIRSF" id="PIRSF002869">
    <property type="entry name" value="MviN"/>
    <property type="match status" value="1"/>
</dbReference>
<sequence length="524" mass="58021">MEAKGTHRTLAKNISVMSIGVFISRIFGLIRDQVMAYFFGTTSLNDAFNVGYNIPNLLRRLFGEGALSTAFVPLYNDIKIKQGKEKQIEFALNLLSVLTFILCILTILGIALAPLIVKCLYPGLASETKVLAIKLTRIIFPYLFFIGLSSTFIAILNSHNYFFMTGLSSALLNIGMIATVLIPYFVLKVSGEDLIVWAGGGVLVGGFLQTVINLPYLKKIGYRWAIYLKFGSEALSVLWKRFIPSMIGIGIREINLIADALMASFLPTGSITALNFGNRLMQLPLGIFAISTGTAVLPFYSRCVSTENYQELSESIRFSGLNLAYIMLPVTTIILALGEDFVRILFESGAFQEDAVWMTSQALVFYSLGLIFYGLNQTITPVFYAYKDTKTPVKIAAGMVALNITLNFILMQFMAHRGLALSTSITACVNFFILRTLIRKKMPEISFSGIAINIIKSLLICGVLYLLLYISCNLFPVSGRIALLIRDAILSVITLGLFYLTGILLKIDYLNQAGKKLCQRFLKK</sequence>
<gene>
    <name evidence="10" type="primary">murJ</name>
    <name evidence="12" type="ordered locus">CLOAM0792</name>
</gene>
<dbReference type="GO" id="GO:0009252">
    <property type="term" value="P:peptidoglycan biosynthetic process"/>
    <property type="evidence" value="ECO:0007669"/>
    <property type="project" value="UniProtKB-UniRule"/>
</dbReference>
<dbReference type="eggNOG" id="COG0728">
    <property type="taxonomic scope" value="Bacteria"/>
</dbReference>
<dbReference type="PANTHER" id="PTHR47019:SF1">
    <property type="entry name" value="LIPID II FLIPPASE MURJ"/>
    <property type="match status" value="1"/>
</dbReference>
<reference evidence="12 13" key="1">
    <citation type="journal article" date="2008" name="J. Bacteriol.">
        <title>'Candidatus Cloacamonas acidaminovorans': genome sequence reconstruction provides a first glimpse of a new bacterial division.</title>
        <authorList>
            <person name="Pelletier E."/>
            <person name="Kreimeyer A."/>
            <person name="Bocs S."/>
            <person name="Rouy Z."/>
            <person name="Gyapay G."/>
            <person name="Chouari R."/>
            <person name="Riviere D."/>
            <person name="Ganesan A."/>
            <person name="Daegelen P."/>
            <person name="Sghir A."/>
            <person name="Cohen G.N."/>
            <person name="Medigue C."/>
            <person name="Weissenbach J."/>
            <person name="Le Paslier D."/>
        </authorList>
    </citation>
    <scope>NUCLEOTIDE SEQUENCE [LARGE SCALE GENOMIC DNA]</scope>
    <source>
        <strain evidence="13">Evry</strain>
    </source>
</reference>
<feature type="transmembrane region" description="Helical" evidence="10">
    <location>
        <begin position="320"/>
        <end position="337"/>
    </location>
</feature>
<feature type="transmembrane region" description="Helical" evidence="10">
    <location>
        <begin position="162"/>
        <end position="187"/>
    </location>
</feature>
<evidence type="ECO:0000256" key="2">
    <source>
        <dbReference type="ARBA" id="ARBA00022475"/>
    </source>
</evidence>
<dbReference type="CDD" id="cd13123">
    <property type="entry name" value="MATE_MurJ_like"/>
    <property type="match status" value="1"/>
</dbReference>
<dbReference type="RefSeq" id="WP_015424533.1">
    <property type="nucleotide sequence ID" value="NC_020449.1"/>
</dbReference>
<keyword evidence="6 10" id="KW-1133">Transmembrane helix</keyword>
<evidence type="ECO:0000256" key="8">
    <source>
        <dbReference type="ARBA" id="ARBA00060041"/>
    </source>
</evidence>
<evidence type="ECO:0000256" key="7">
    <source>
        <dbReference type="ARBA" id="ARBA00023136"/>
    </source>
</evidence>
<keyword evidence="7 10" id="KW-0472">Membrane</keyword>
<evidence type="ECO:0000256" key="10">
    <source>
        <dbReference type="HAMAP-Rule" id="MF_02078"/>
    </source>
</evidence>
<comment type="similarity">
    <text evidence="9 10 11">Belongs to the MurJ/MviN family.</text>
</comment>
<evidence type="ECO:0000256" key="9">
    <source>
        <dbReference type="ARBA" id="ARBA00061532"/>
    </source>
</evidence>
<dbReference type="KEGG" id="caci:CLOAM0792"/>
<feature type="transmembrane region" description="Helical" evidence="10">
    <location>
        <begin position="357"/>
        <end position="375"/>
    </location>
</feature>
<dbReference type="PANTHER" id="PTHR47019">
    <property type="entry name" value="LIPID II FLIPPASE MURJ"/>
    <property type="match status" value="1"/>
</dbReference>
<dbReference type="HOGENOM" id="CLU_006797_4_1_0"/>
<evidence type="ECO:0000313" key="13">
    <source>
        <dbReference type="Proteomes" id="UP000002019"/>
    </source>
</evidence>
<dbReference type="Proteomes" id="UP000002019">
    <property type="component" value="Chromosome"/>
</dbReference>
<dbReference type="NCBIfam" id="TIGR01695">
    <property type="entry name" value="murJ_mviN"/>
    <property type="match status" value="1"/>
</dbReference>
<feature type="transmembrane region" description="Helical" evidence="10">
    <location>
        <begin position="419"/>
        <end position="438"/>
    </location>
</feature>
<dbReference type="GO" id="GO:0005886">
    <property type="term" value="C:plasma membrane"/>
    <property type="evidence" value="ECO:0007669"/>
    <property type="project" value="UniProtKB-SubCell"/>
</dbReference>
<organism evidence="12 13">
    <name type="scientific">Cloacimonas acidaminovorans (strain Evry)</name>
    <dbReference type="NCBI Taxonomy" id="459349"/>
    <lineage>
        <taxon>Bacteria</taxon>
        <taxon>Pseudomonadati</taxon>
        <taxon>Candidatus Cloacimonadota</taxon>
        <taxon>Candidatus Cloacimonadia</taxon>
        <taxon>Candidatus Cloacimonadales</taxon>
        <taxon>Candidatus Cloacimonadaceae</taxon>
        <taxon>Candidatus Cloacimonas</taxon>
    </lineage>
</organism>
<evidence type="ECO:0000256" key="3">
    <source>
        <dbReference type="ARBA" id="ARBA00022692"/>
    </source>
</evidence>
<name>B0VH59_CLOAI</name>
<keyword evidence="10 11" id="KW-0961">Cell wall biogenesis/degradation</keyword>
<feature type="transmembrane region" description="Helical" evidence="10">
    <location>
        <begin position="395"/>
        <end position="413"/>
    </location>
</feature>
<dbReference type="GO" id="GO:0034204">
    <property type="term" value="P:lipid translocation"/>
    <property type="evidence" value="ECO:0007669"/>
    <property type="project" value="TreeGrafter"/>
</dbReference>
<keyword evidence="3 10" id="KW-0812">Transmembrane</keyword>
<comment type="subcellular location">
    <subcellularLocation>
        <location evidence="1 10">Cell membrane</location>
        <topology evidence="1 10">Multi-pass membrane protein</topology>
    </subcellularLocation>
</comment>
<dbReference type="PRINTS" id="PR01806">
    <property type="entry name" value="VIRFACTRMVIN"/>
</dbReference>
<dbReference type="HAMAP" id="MF_02078">
    <property type="entry name" value="MurJ_MviN"/>
    <property type="match status" value="1"/>
</dbReference>
<feature type="transmembrane region" description="Helical" evidence="10">
    <location>
        <begin position="280"/>
        <end position="300"/>
    </location>
</feature>
<evidence type="ECO:0000313" key="12">
    <source>
        <dbReference type="EMBL" id="CAO80674.1"/>
    </source>
</evidence>
<keyword evidence="13" id="KW-1185">Reference proteome</keyword>
<feature type="transmembrane region" description="Helical" evidence="10">
    <location>
        <begin position="488"/>
        <end position="507"/>
    </location>
</feature>
<dbReference type="STRING" id="459349.CLOAM0792"/>
<proteinExistence type="inferred from homology"/>
<keyword evidence="4 10" id="KW-0133">Cell shape</keyword>
<feature type="transmembrane region" description="Helical" evidence="10">
    <location>
        <begin position="194"/>
        <end position="212"/>
    </location>
</feature>
<dbReference type="GO" id="GO:0071555">
    <property type="term" value="P:cell wall organization"/>
    <property type="evidence" value="ECO:0007669"/>
    <property type="project" value="UniProtKB-UniRule"/>
</dbReference>
<dbReference type="InterPro" id="IPR004268">
    <property type="entry name" value="MurJ"/>
</dbReference>
<feature type="transmembrane region" description="Helical" evidence="10">
    <location>
        <begin position="138"/>
        <end position="156"/>
    </location>
</feature>
<accession>B0VH59</accession>
<dbReference type="EMBL" id="CU466930">
    <property type="protein sequence ID" value="CAO80674.1"/>
    <property type="molecule type" value="Genomic_DNA"/>
</dbReference>
<dbReference type="GO" id="GO:0015648">
    <property type="term" value="F:lipid-linked peptidoglycan transporter activity"/>
    <property type="evidence" value="ECO:0007669"/>
    <property type="project" value="UniProtKB-UniRule"/>
</dbReference>
<dbReference type="UniPathway" id="UPA00219"/>
<evidence type="ECO:0000256" key="4">
    <source>
        <dbReference type="ARBA" id="ARBA00022960"/>
    </source>
</evidence>
<feature type="transmembrane region" description="Helical" evidence="10">
    <location>
        <begin position="450"/>
        <end position="468"/>
    </location>
</feature>
<dbReference type="AlphaFoldDB" id="B0VH59"/>
<dbReference type="OrthoDB" id="9804143at2"/>
<comment type="function">
    <text evidence="8 10 11">Involved in peptidoglycan biosynthesis. Transports lipid-linked peptidoglycan precursors from the inner to the outer leaflet of the cytoplasmic membrane.</text>
</comment>
<evidence type="ECO:0000256" key="6">
    <source>
        <dbReference type="ARBA" id="ARBA00022989"/>
    </source>
</evidence>
<protein>
    <recommendedName>
        <fullName evidence="10">Probable lipid II flippase MurJ</fullName>
    </recommendedName>
</protein>
<evidence type="ECO:0000256" key="1">
    <source>
        <dbReference type="ARBA" id="ARBA00004651"/>
    </source>
</evidence>